<evidence type="ECO:0000256" key="8">
    <source>
        <dbReference type="ARBA" id="ARBA00023012"/>
    </source>
</evidence>
<dbReference type="SMART" id="SM00342">
    <property type="entry name" value="HTH_ARAC"/>
    <property type="match status" value="1"/>
</dbReference>
<dbReference type="PROSITE" id="PS50110">
    <property type="entry name" value="RESPONSE_REGULATORY"/>
    <property type="match status" value="1"/>
</dbReference>
<evidence type="ECO:0000259" key="13">
    <source>
        <dbReference type="PROSITE" id="PS01124"/>
    </source>
</evidence>
<dbReference type="GO" id="GO:0005524">
    <property type="term" value="F:ATP binding"/>
    <property type="evidence" value="ECO:0007669"/>
    <property type="project" value="UniProtKB-KW"/>
</dbReference>
<comment type="catalytic activity">
    <reaction evidence="1">
        <text>ATP + protein L-histidine = ADP + protein N-phospho-L-histidine.</text>
        <dbReference type="EC" id="2.7.13.3"/>
    </reaction>
</comment>
<dbReference type="PROSITE" id="PS01124">
    <property type="entry name" value="HTH_ARAC_FAMILY_2"/>
    <property type="match status" value="1"/>
</dbReference>
<keyword evidence="12" id="KW-0472">Membrane</keyword>
<dbReference type="FunFam" id="1.10.287.130:FF:000034">
    <property type="entry name" value="Two-component system sensor histidine kinase/response regulator"/>
    <property type="match status" value="1"/>
</dbReference>
<keyword evidence="3" id="KW-0597">Phosphoprotein</keyword>
<evidence type="ECO:0000256" key="10">
    <source>
        <dbReference type="ARBA" id="ARBA00023125"/>
    </source>
</evidence>
<dbReference type="InterPro" id="IPR015943">
    <property type="entry name" value="WD40/YVTN_repeat-like_dom_sf"/>
</dbReference>
<dbReference type="PANTHER" id="PTHR43547">
    <property type="entry name" value="TWO-COMPONENT HISTIDINE KINASE"/>
    <property type="match status" value="1"/>
</dbReference>
<feature type="domain" description="HTH araC/xylS-type" evidence="13">
    <location>
        <begin position="1236"/>
        <end position="1336"/>
    </location>
</feature>
<dbReference type="InterPro" id="IPR003661">
    <property type="entry name" value="HisK_dim/P_dom"/>
</dbReference>
<feature type="transmembrane region" description="Helical" evidence="12">
    <location>
        <begin position="770"/>
        <end position="789"/>
    </location>
</feature>
<dbReference type="InterPro" id="IPR011006">
    <property type="entry name" value="CheY-like_superfamily"/>
</dbReference>
<dbReference type="GO" id="GO:0000155">
    <property type="term" value="F:phosphorelay sensor kinase activity"/>
    <property type="evidence" value="ECO:0007669"/>
    <property type="project" value="InterPro"/>
</dbReference>
<dbReference type="SUPFAM" id="SSF101898">
    <property type="entry name" value="NHL repeat"/>
    <property type="match status" value="1"/>
</dbReference>
<evidence type="ECO:0000256" key="5">
    <source>
        <dbReference type="ARBA" id="ARBA00022741"/>
    </source>
</evidence>
<dbReference type="InterPro" id="IPR036890">
    <property type="entry name" value="HATPase_C_sf"/>
</dbReference>
<organism evidence="16">
    <name type="scientific">bioreactor metagenome</name>
    <dbReference type="NCBI Taxonomy" id="1076179"/>
    <lineage>
        <taxon>unclassified sequences</taxon>
        <taxon>metagenomes</taxon>
        <taxon>ecological metagenomes</taxon>
    </lineage>
</organism>
<dbReference type="PRINTS" id="PR00344">
    <property type="entry name" value="BCTRLSENSOR"/>
</dbReference>
<dbReference type="SUPFAM" id="SSF46689">
    <property type="entry name" value="Homeodomain-like"/>
    <property type="match status" value="1"/>
</dbReference>
<dbReference type="SUPFAM" id="SSF52172">
    <property type="entry name" value="CheY-like"/>
    <property type="match status" value="1"/>
</dbReference>
<dbReference type="InterPro" id="IPR036097">
    <property type="entry name" value="HisK_dim/P_sf"/>
</dbReference>
<comment type="caution">
    <text evidence="16">The sequence shown here is derived from an EMBL/GenBank/DDBJ whole genome shotgun (WGS) entry which is preliminary data.</text>
</comment>
<proteinExistence type="predicted"/>
<dbReference type="GO" id="GO:0043565">
    <property type="term" value="F:sequence-specific DNA binding"/>
    <property type="evidence" value="ECO:0007669"/>
    <property type="project" value="InterPro"/>
</dbReference>
<dbReference type="Pfam" id="PF12833">
    <property type="entry name" value="HTH_18"/>
    <property type="match status" value="1"/>
</dbReference>
<dbReference type="EMBL" id="VSSQ01000496">
    <property type="protein sequence ID" value="MPL96126.1"/>
    <property type="molecule type" value="Genomic_DNA"/>
</dbReference>
<keyword evidence="9" id="KW-0805">Transcription regulation</keyword>
<keyword evidence="7" id="KW-0067">ATP-binding</keyword>
<dbReference type="PROSITE" id="PS50109">
    <property type="entry name" value="HIS_KIN"/>
    <property type="match status" value="1"/>
</dbReference>
<evidence type="ECO:0000256" key="12">
    <source>
        <dbReference type="SAM" id="Phobius"/>
    </source>
</evidence>
<dbReference type="Pfam" id="PF07494">
    <property type="entry name" value="Reg_prop"/>
    <property type="match status" value="4"/>
</dbReference>
<evidence type="ECO:0000256" key="4">
    <source>
        <dbReference type="ARBA" id="ARBA00022679"/>
    </source>
</evidence>
<dbReference type="InterPro" id="IPR018062">
    <property type="entry name" value="HTH_AraC-typ_CS"/>
</dbReference>
<evidence type="ECO:0000256" key="6">
    <source>
        <dbReference type="ARBA" id="ARBA00022777"/>
    </source>
</evidence>
<keyword evidence="10" id="KW-0238">DNA-binding</keyword>
<keyword evidence="12" id="KW-1133">Transmembrane helix</keyword>
<dbReference type="Pfam" id="PF00072">
    <property type="entry name" value="Response_reg"/>
    <property type="match status" value="1"/>
</dbReference>
<dbReference type="SUPFAM" id="SSF47384">
    <property type="entry name" value="Homodimeric domain of signal transducing histidine kinase"/>
    <property type="match status" value="1"/>
</dbReference>
<reference evidence="16" key="1">
    <citation type="submission" date="2019-08" db="EMBL/GenBank/DDBJ databases">
        <authorList>
            <person name="Kucharzyk K."/>
            <person name="Murdoch R.W."/>
            <person name="Higgins S."/>
            <person name="Loffler F."/>
        </authorList>
    </citation>
    <scope>NUCLEOTIDE SEQUENCE</scope>
</reference>
<feature type="domain" description="Response regulatory" evidence="15">
    <location>
        <begin position="1089"/>
        <end position="1204"/>
    </location>
</feature>
<keyword evidence="6 16" id="KW-0418">Kinase</keyword>
<feature type="domain" description="Histidine kinase" evidence="14">
    <location>
        <begin position="824"/>
        <end position="1043"/>
    </location>
</feature>
<keyword evidence="4 16" id="KW-0808">Transferase</keyword>
<accession>A0A644VXT3</accession>
<dbReference type="InterPro" id="IPR001789">
    <property type="entry name" value="Sig_transdc_resp-reg_receiver"/>
</dbReference>
<dbReference type="InterPro" id="IPR005467">
    <property type="entry name" value="His_kinase_dom"/>
</dbReference>
<keyword evidence="11" id="KW-0804">Transcription</keyword>
<dbReference type="EC" id="2.7.13.3" evidence="2"/>
<evidence type="ECO:0000259" key="14">
    <source>
        <dbReference type="PROSITE" id="PS50109"/>
    </source>
</evidence>
<dbReference type="SUPFAM" id="SSF55874">
    <property type="entry name" value="ATPase domain of HSP90 chaperone/DNA topoisomerase II/histidine kinase"/>
    <property type="match status" value="1"/>
</dbReference>
<dbReference type="InterPro" id="IPR018060">
    <property type="entry name" value="HTH_AraC"/>
</dbReference>
<dbReference type="Gene3D" id="3.40.50.2300">
    <property type="match status" value="1"/>
</dbReference>
<sequence length="1348" mass="154839">MRCKFLLVVLFLLLINIPVRPADDIYFSKIGIEQGLSQLSVMTIYQDELGILWFGTREGISRYNGNSMELIKPVLNDSNSLNGSLVKNICGNKNGLVFIHSQNGVNEYDIRTGKMRIIQRDNVDAIAYGVRNLWISEGNKLYAWQDGKKTLYFEIDEIKSPIRAILQTSDQRIVIGTLSSGVYIIDQNKKHRLVIPDCSQVSSLFEDEKKNIWVGTWQDGLFKIEKNRNIRNYKRDERNKTAISSDFVRTICQDNKHFLWVGTRRGLDKMNIDSEVFSHYQSGGTPSLELSNESVWSLFKDSQGTIWVGTYFGGVNYFNPDIDFYNFHNLSQGVFFNKTFPIISEVIEDRNGQLILCTEGDGLVIYNPRTKTYRNIRAGANGIGLSSDNIKTAYYDADEHVVWLGTHLGGVTRVNLQNFQTEQIKRIKPDWEQSDIVRAIVPYRGNLLIATYNGLFVLDKRTRDISLFSNKLHKEVSYCVDLKILDDDMWIASRGLYRFNMKTGQIRSYFRQRSDSTSLSHDNVMKLLIDSKKRLWIATNGGGIDLYEPKTNSFRNYNSKNAGLKNDYISNLMESKFGYIFISTTHGLTLLDAENNKTYNYASENGFPLNSLYNGGMCTLRSGEIYVAGMNGMVSFNEENLSTPQRAFNLNLVNLWINNSLVLPGDESGVLNMSLPYTNAIRLNHKQSMLTVEFASNNYITFNKPLYRYRLEGLSDNWTELPMGINKLNFMNLNPGNYRLHVQALSPIDKEPVANTYLQMQVFPPFYRAWYAYLFYVLLALFLVWRYIIFTRSKLLLKTSLEYEKKEKEHIEEVNQSKLRFFTNISHEFRTPLTLIAGQVDMLMQMSNVQPTVFNRILNIKRNTLNMQNLINELLEFRKSEQGHLSVKVVPRDIVEFLYEIYLSFTEYANYRNVKFEFENAGLHVKVWFDPVQMQKVFYNLISNAFKYTHKEGRIGISVTETAGEVTIEITDSGIGIEPEAIEKIFDRFYQAENGLQINNMAPGTGIGLALTKNIIEAHKADIHVVSTKEVGTKFIVTLKKGNSHFSEEQMGHDKANEESCLVCLEELDSEFMAEMKETQIRNNEPLYSMLIVEDNDELREMLKQVFEPIYKIYTAVDGEEGLSMTMEYQPDIVLSDLMMPKMSGSEMCSKIKNNFLVCHIPVVLLTAQTAVEYNIEGLRLGADDYITKPFNIKTLITRCNNLVNNRRILQEKFSKQVDSSPRLVATNQLDREFLEKAQQVVEAHLDDSEFDVPAFSREMALGRTKLFTKIKGITGQTPNDFIINVKLKKAAHWLTNNPEYNISDITYMLGFSSPKYFSKCFKEQFGISPSAYRKGDGSEEEIEEEEE</sequence>
<evidence type="ECO:0000256" key="9">
    <source>
        <dbReference type="ARBA" id="ARBA00023015"/>
    </source>
</evidence>
<dbReference type="Pfam" id="PF00512">
    <property type="entry name" value="HisKA"/>
    <property type="match status" value="1"/>
</dbReference>
<dbReference type="Gene3D" id="2.130.10.10">
    <property type="entry name" value="YVTN repeat-like/Quinoprotein amine dehydrogenase"/>
    <property type="match status" value="2"/>
</dbReference>
<evidence type="ECO:0000256" key="1">
    <source>
        <dbReference type="ARBA" id="ARBA00000085"/>
    </source>
</evidence>
<evidence type="ECO:0000256" key="11">
    <source>
        <dbReference type="ARBA" id="ARBA00023163"/>
    </source>
</evidence>
<dbReference type="InterPro" id="IPR013783">
    <property type="entry name" value="Ig-like_fold"/>
</dbReference>
<dbReference type="InterPro" id="IPR003594">
    <property type="entry name" value="HATPase_dom"/>
</dbReference>
<keyword evidence="8" id="KW-0902">Two-component regulatory system</keyword>
<dbReference type="FunFam" id="3.30.565.10:FF:000037">
    <property type="entry name" value="Hybrid sensor histidine kinase/response regulator"/>
    <property type="match status" value="1"/>
</dbReference>
<dbReference type="PANTHER" id="PTHR43547:SF2">
    <property type="entry name" value="HYBRID SIGNAL TRANSDUCTION HISTIDINE KINASE C"/>
    <property type="match status" value="1"/>
</dbReference>
<dbReference type="Gene3D" id="3.30.565.10">
    <property type="entry name" value="Histidine kinase-like ATPase, C-terminal domain"/>
    <property type="match status" value="1"/>
</dbReference>
<dbReference type="InterPro" id="IPR009057">
    <property type="entry name" value="Homeodomain-like_sf"/>
</dbReference>
<dbReference type="PROSITE" id="PS00041">
    <property type="entry name" value="HTH_ARAC_FAMILY_1"/>
    <property type="match status" value="1"/>
</dbReference>
<dbReference type="Pfam" id="PF02518">
    <property type="entry name" value="HATPase_c"/>
    <property type="match status" value="1"/>
</dbReference>
<dbReference type="CDD" id="cd00082">
    <property type="entry name" value="HisKA"/>
    <property type="match status" value="1"/>
</dbReference>
<dbReference type="Gene3D" id="2.60.40.10">
    <property type="entry name" value="Immunoglobulins"/>
    <property type="match status" value="1"/>
</dbReference>
<evidence type="ECO:0000259" key="15">
    <source>
        <dbReference type="PROSITE" id="PS50110"/>
    </source>
</evidence>
<evidence type="ECO:0000256" key="2">
    <source>
        <dbReference type="ARBA" id="ARBA00012438"/>
    </source>
</evidence>
<gene>
    <name evidence="16" type="primary">rcsC_109</name>
    <name evidence="16" type="ORF">SDC9_42301</name>
</gene>
<dbReference type="SUPFAM" id="SSF63829">
    <property type="entry name" value="Calcium-dependent phosphotriesterase"/>
    <property type="match status" value="1"/>
</dbReference>
<keyword evidence="12" id="KW-0812">Transmembrane</keyword>
<keyword evidence="5" id="KW-0547">Nucleotide-binding</keyword>
<dbReference type="GO" id="GO:0003700">
    <property type="term" value="F:DNA-binding transcription factor activity"/>
    <property type="evidence" value="ECO:0007669"/>
    <property type="project" value="InterPro"/>
</dbReference>
<dbReference type="Gene3D" id="1.10.10.60">
    <property type="entry name" value="Homeodomain-like"/>
    <property type="match status" value="1"/>
</dbReference>
<dbReference type="CDD" id="cd17574">
    <property type="entry name" value="REC_OmpR"/>
    <property type="match status" value="1"/>
</dbReference>
<name>A0A644VXT3_9ZZZZ</name>
<dbReference type="FunFam" id="3.40.50.2300:FF:000138">
    <property type="entry name" value="Two-component system sensor histidine kinase/response regulator"/>
    <property type="match status" value="1"/>
</dbReference>
<evidence type="ECO:0000313" key="16">
    <source>
        <dbReference type="EMBL" id="MPL96126.1"/>
    </source>
</evidence>
<dbReference type="InterPro" id="IPR011110">
    <property type="entry name" value="Reg_prop"/>
</dbReference>
<evidence type="ECO:0000256" key="3">
    <source>
        <dbReference type="ARBA" id="ARBA00022553"/>
    </source>
</evidence>
<dbReference type="SMART" id="SM00388">
    <property type="entry name" value="HisKA"/>
    <property type="match status" value="1"/>
</dbReference>
<dbReference type="InterPro" id="IPR004358">
    <property type="entry name" value="Sig_transdc_His_kin-like_C"/>
</dbReference>
<dbReference type="Gene3D" id="1.10.287.130">
    <property type="match status" value="1"/>
</dbReference>
<dbReference type="SMART" id="SM00387">
    <property type="entry name" value="HATPase_c"/>
    <property type="match status" value="1"/>
</dbReference>
<dbReference type="SMART" id="SM00448">
    <property type="entry name" value="REC"/>
    <property type="match status" value="1"/>
</dbReference>
<evidence type="ECO:0000256" key="7">
    <source>
        <dbReference type="ARBA" id="ARBA00022840"/>
    </source>
</evidence>
<dbReference type="Pfam" id="PF07495">
    <property type="entry name" value="Y_Y_Y"/>
    <property type="match status" value="1"/>
</dbReference>
<dbReference type="InterPro" id="IPR011123">
    <property type="entry name" value="Y_Y_Y"/>
</dbReference>
<protein>
    <recommendedName>
        <fullName evidence="2">histidine kinase</fullName>
        <ecNumber evidence="2">2.7.13.3</ecNumber>
    </recommendedName>
</protein>